<sequence>MDMSRQFYSLDSTFEKLLNYSRVVVDDEWVFVSGCSGFDYSDMSIADTMTEQVEQTFKNIQWCLSQAGAVFEDVVRIRVIVADRDHYNEAATVIGRYCAQAKPANTTWFAELPDPRIKIEIEVTAKKRR</sequence>
<protein>
    <submittedName>
        <fullName evidence="1">Endoribonuclease L-PSP</fullName>
    </submittedName>
</protein>
<evidence type="ECO:0000313" key="2">
    <source>
        <dbReference type="Proteomes" id="UP000005953"/>
    </source>
</evidence>
<comment type="caution">
    <text evidence="1">The sequence shown here is derived from an EMBL/GenBank/DDBJ whole genome shotgun (WGS) entry which is preliminary data.</text>
</comment>
<dbReference type="InterPro" id="IPR035959">
    <property type="entry name" value="RutC-like_sf"/>
</dbReference>
<dbReference type="Proteomes" id="UP000005953">
    <property type="component" value="Unassembled WGS sequence"/>
</dbReference>
<gene>
    <name evidence="1" type="ORF">MED297_08086</name>
</gene>
<keyword evidence="2" id="KW-1185">Reference proteome</keyword>
<dbReference type="InterPro" id="IPR006175">
    <property type="entry name" value="YjgF/YER057c/UK114"/>
</dbReference>
<dbReference type="CDD" id="cd06154">
    <property type="entry name" value="YjgF_YER057c_UK114_like_6"/>
    <property type="match status" value="1"/>
</dbReference>
<dbReference type="SUPFAM" id="SSF55298">
    <property type="entry name" value="YjgF-like"/>
    <property type="match status" value="1"/>
</dbReference>
<dbReference type="PANTHER" id="PTHR43857">
    <property type="entry name" value="BLR7761 PROTEIN"/>
    <property type="match status" value="1"/>
</dbReference>
<accession>A4BCV0</accession>
<organism evidence="1 2">
    <name type="scientific">Reinekea blandensis MED297</name>
    <dbReference type="NCBI Taxonomy" id="314283"/>
    <lineage>
        <taxon>Bacteria</taxon>
        <taxon>Pseudomonadati</taxon>
        <taxon>Pseudomonadota</taxon>
        <taxon>Gammaproteobacteria</taxon>
        <taxon>Oceanospirillales</taxon>
        <taxon>Saccharospirillaceae</taxon>
        <taxon>Reinekea</taxon>
    </lineage>
</organism>
<dbReference type="HOGENOM" id="CLU_100715_5_3_6"/>
<dbReference type="Gene3D" id="3.30.1330.40">
    <property type="entry name" value="RutC-like"/>
    <property type="match status" value="1"/>
</dbReference>
<reference evidence="1 2" key="1">
    <citation type="submission" date="2006-02" db="EMBL/GenBank/DDBJ databases">
        <authorList>
            <person name="Pinhassi J."/>
            <person name="Pedros-Alio C."/>
            <person name="Ferriera S."/>
            <person name="Johnson J."/>
            <person name="Kravitz S."/>
            <person name="Halpern A."/>
            <person name="Remington K."/>
            <person name="Beeson K."/>
            <person name="Tran B."/>
            <person name="Rogers Y.-H."/>
            <person name="Friedman R."/>
            <person name="Venter J.C."/>
        </authorList>
    </citation>
    <scope>NUCLEOTIDE SEQUENCE [LARGE SCALE GENOMIC DNA]</scope>
    <source>
        <strain evidence="1 2">MED297</strain>
    </source>
</reference>
<proteinExistence type="predicted"/>
<dbReference type="Pfam" id="PF01042">
    <property type="entry name" value="Ribonuc_L-PSP"/>
    <property type="match status" value="1"/>
</dbReference>
<name>A4BCV0_9GAMM</name>
<evidence type="ECO:0000313" key="1">
    <source>
        <dbReference type="EMBL" id="EAR10032.1"/>
    </source>
</evidence>
<dbReference type="AlphaFoldDB" id="A4BCV0"/>
<dbReference type="STRING" id="314283.MED297_08086"/>
<dbReference type="PANTHER" id="PTHR43857:SF1">
    <property type="entry name" value="YJGH FAMILY PROTEIN"/>
    <property type="match status" value="1"/>
</dbReference>
<dbReference type="EMBL" id="AAOE01000006">
    <property type="protein sequence ID" value="EAR10032.1"/>
    <property type="molecule type" value="Genomic_DNA"/>
</dbReference>